<protein>
    <submittedName>
        <fullName evidence="1">Uncharacterized protein</fullName>
    </submittedName>
</protein>
<proteinExistence type="predicted"/>
<dbReference type="AlphaFoldDB" id="A0A511K827"/>
<gene>
    <name evidence="1" type="ORF">Rt10032_c01g0525</name>
</gene>
<reference evidence="1 2" key="1">
    <citation type="submission" date="2019-07" db="EMBL/GenBank/DDBJ databases">
        <title>Rhodotorula toruloides NBRC10032 genome sequencing.</title>
        <authorList>
            <person name="Shida Y."/>
            <person name="Takaku H."/>
            <person name="Ogasawara W."/>
            <person name="Mori K."/>
        </authorList>
    </citation>
    <scope>NUCLEOTIDE SEQUENCE [LARGE SCALE GENOMIC DNA]</scope>
    <source>
        <strain evidence="1 2">NBRC10032</strain>
    </source>
</reference>
<organism evidence="1 2">
    <name type="scientific">Rhodotorula toruloides</name>
    <name type="common">Yeast</name>
    <name type="synonym">Rhodosporidium toruloides</name>
    <dbReference type="NCBI Taxonomy" id="5286"/>
    <lineage>
        <taxon>Eukaryota</taxon>
        <taxon>Fungi</taxon>
        <taxon>Dikarya</taxon>
        <taxon>Basidiomycota</taxon>
        <taxon>Pucciniomycotina</taxon>
        <taxon>Microbotryomycetes</taxon>
        <taxon>Sporidiobolales</taxon>
        <taxon>Sporidiobolaceae</taxon>
        <taxon>Rhodotorula</taxon>
    </lineage>
</organism>
<comment type="caution">
    <text evidence="1">The sequence shown here is derived from an EMBL/GenBank/DDBJ whole genome shotgun (WGS) entry which is preliminary data.</text>
</comment>
<evidence type="ECO:0000313" key="2">
    <source>
        <dbReference type="Proteomes" id="UP000321518"/>
    </source>
</evidence>
<evidence type="ECO:0000313" key="1">
    <source>
        <dbReference type="EMBL" id="GEM06508.1"/>
    </source>
</evidence>
<dbReference type="EMBL" id="BJWK01000001">
    <property type="protein sequence ID" value="GEM06508.1"/>
    <property type="molecule type" value="Genomic_DNA"/>
</dbReference>
<accession>A0A511K827</accession>
<sequence>MPVVTLPGPIETRWQEVNYGAPIDGPGTIRQKTTALIQRYSYTLGSSSSSLQSMRDAGPSFSTRLDQLVHPPDGTAPPAFVALNDDIDATSFDAVANIYRRLKEWFEQTWPAQH</sequence>
<name>A0A511K827_RHOTO</name>
<dbReference type="Proteomes" id="UP000321518">
    <property type="component" value="Unassembled WGS sequence"/>
</dbReference>